<dbReference type="Proteomes" id="UP000053927">
    <property type="component" value="Unassembled WGS sequence"/>
</dbReference>
<dbReference type="SUPFAM" id="SSF51735">
    <property type="entry name" value="NAD(P)-binding Rossmann-fold domains"/>
    <property type="match status" value="1"/>
</dbReference>
<keyword evidence="2" id="KW-1185">Reference proteome</keyword>
<accession>R7RYZ5</accession>
<dbReference type="Gene3D" id="3.40.50.720">
    <property type="entry name" value="NAD(P)-binding Rossmann-like Domain"/>
    <property type="match status" value="1"/>
</dbReference>
<dbReference type="OrthoDB" id="542013at2759"/>
<dbReference type="KEGG" id="shs:STEHIDRAFT_163290"/>
<sequence>MTSLINRATTLASSDKPLFAQLSELASSTMNARRYADSKILIYMFARQLAKRVDVESGSSSRGVVINDMCPGMVTTSIDRTVPAWSTPLVWLFKGWRARTAEEGGRTVVYAAAVVGKESHGEFLAHEKITRTKALEFIETKDGASIEKKVWKEILGLAEEAAPGSIEAAGLH</sequence>
<evidence type="ECO:0000313" key="1">
    <source>
        <dbReference type="EMBL" id="EIM80043.1"/>
    </source>
</evidence>
<dbReference type="RefSeq" id="XP_007311020.1">
    <property type="nucleotide sequence ID" value="XM_007310958.1"/>
</dbReference>
<dbReference type="OMA" id="FYLRIPM"/>
<dbReference type="GeneID" id="18802283"/>
<evidence type="ECO:0000313" key="2">
    <source>
        <dbReference type="Proteomes" id="UP000053927"/>
    </source>
</evidence>
<protein>
    <recommendedName>
        <fullName evidence="3">NAD(P)-binding protein</fullName>
    </recommendedName>
</protein>
<name>R7RYZ5_STEHR</name>
<dbReference type="EMBL" id="JH687400">
    <property type="protein sequence ID" value="EIM80043.1"/>
    <property type="molecule type" value="Genomic_DNA"/>
</dbReference>
<evidence type="ECO:0008006" key="3">
    <source>
        <dbReference type="Google" id="ProtNLM"/>
    </source>
</evidence>
<dbReference type="AlphaFoldDB" id="R7RYZ5"/>
<gene>
    <name evidence="1" type="ORF">STEHIDRAFT_163290</name>
</gene>
<proteinExistence type="predicted"/>
<organism evidence="1 2">
    <name type="scientific">Stereum hirsutum (strain FP-91666)</name>
    <name type="common">White-rot fungus</name>
    <dbReference type="NCBI Taxonomy" id="721885"/>
    <lineage>
        <taxon>Eukaryota</taxon>
        <taxon>Fungi</taxon>
        <taxon>Dikarya</taxon>
        <taxon>Basidiomycota</taxon>
        <taxon>Agaricomycotina</taxon>
        <taxon>Agaricomycetes</taxon>
        <taxon>Russulales</taxon>
        <taxon>Stereaceae</taxon>
        <taxon>Stereum</taxon>
    </lineage>
</organism>
<dbReference type="InterPro" id="IPR036291">
    <property type="entry name" value="NAD(P)-bd_dom_sf"/>
</dbReference>
<dbReference type="eggNOG" id="KOG1208">
    <property type="taxonomic scope" value="Eukaryota"/>
</dbReference>
<reference evidence="2" key="1">
    <citation type="journal article" date="2012" name="Science">
        <title>The Paleozoic origin of enzymatic lignin decomposition reconstructed from 31 fungal genomes.</title>
        <authorList>
            <person name="Floudas D."/>
            <person name="Binder M."/>
            <person name="Riley R."/>
            <person name="Barry K."/>
            <person name="Blanchette R.A."/>
            <person name="Henrissat B."/>
            <person name="Martinez A.T."/>
            <person name="Otillar R."/>
            <person name="Spatafora J.W."/>
            <person name="Yadav J.S."/>
            <person name="Aerts A."/>
            <person name="Benoit I."/>
            <person name="Boyd A."/>
            <person name="Carlson A."/>
            <person name="Copeland A."/>
            <person name="Coutinho P.M."/>
            <person name="de Vries R.P."/>
            <person name="Ferreira P."/>
            <person name="Findley K."/>
            <person name="Foster B."/>
            <person name="Gaskell J."/>
            <person name="Glotzer D."/>
            <person name="Gorecki P."/>
            <person name="Heitman J."/>
            <person name="Hesse C."/>
            <person name="Hori C."/>
            <person name="Igarashi K."/>
            <person name="Jurgens J.A."/>
            <person name="Kallen N."/>
            <person name="Kersten P."/>
            <person name="Kohler A."/>
            <person name="Kuees U."/>
            <person name="Kumar T.K.A."/>
            <person name="Kuo A."/>
            <person name="LaButti K."/>
            <person name="Larrondo L.F."/>
            <person name="Lindquist E."/>
            <person name="Ling A."/>
            <person name="Lombard V."/>
            <person name="Lucas S."/>
            <person name="Lundell T."/>
            <person name="Martin R."/>
            <person name="McLaughlin D.J."/>
            <person name="Morgenstern I."/>
            <person name="Morin E."/>
            <person name="Murat C."/>
            <person name="Nagy L.G."/>
            <person name="Nolan M."/>
            <person name="Ohm R.A."/>
            <person name="Patyshakuliyeva A."/>
            <person name="Rokas A."/>
            <person name="Ruiz-Duenas F.J."/>
            <person name="Sabat G."/>
            <person name="Salamov A."/>
            <person name="Samejima M."/>
            <person name="Schmutz J."/>
            <person name="Slot J.C."/>
            <person name="St John F."/>
            <person name="Stenlid J."/>
            <person name="Sun H."/>
            <person name="Sun S."/>
            <person name="Syed K."/>
            <person name="Tsang A."/>
            <person name="Wiebenga A."/>
            <person name="Young D."/>
            <person name="Pisabarro A."/>
            <person name="Eastwood D.C."/>
            <person name="Martin F."/>
            <person name="Cullen D."/>
            <person name="Grigoriev I.V."/>
            <person name="Hibbett D.S."/>
        </authorList>
    </citation>
    <scope>NUCLEOTIDE SEQUENCE [LARGE SCALE GENOMIC DNA]</scope>
    <source>
        <strain evidence="2">FP-91666</strain>
    </source>
</reference>